<evidence type="ECO:0000259" key="4">
    <source>
        <dbReference type="Pfam" id="PF03915"/>
    </source>
</evidence>
<feature type="compositionally biased region" description="Low complexity" evidence="3">
    <location>
        <begin position="792"/>
        <end position="808"/>
    </location>
</feature>
<evidence type="ECO:0000256" key="2">
    <source>
        <dbReference type="SAM" id="Coils"/>
    </source>
</evidence>
<dbReference type="InterPro" id="IPR051825">
    <property type="entry name" value="SRCIN1"/>
</dbReference>
<feature type="compositionally biased region" description="Low complexity" evidence="3">
    <location>
        <begin position="533"/>
        <end position="542"/>
    </location>
</feature>
<feature type="region of interest" description="Disordered" evidence="3">
    <location>
        <begin position="19"/>
        <end position="73"/>
    </location>
</feature>
<dbReference type="STRING" id="135651.G0MKL2"/>
<dbReference type="Proteomes" id="UP000008068">
    <property type="component" value="Unassembled WGS sequence"/>
</dbReference>
<dbReference type="eggNOG" id="ENOG502QUBF">
    <property type="taxonomic scope" value="Eukaryota"/>
</dbReference>
<dbReference type="AlphaFoldDB" id="G0MKL2"/>
<sequence>MFGCIAPPRQSRSIMRSCSQDSREFHGDPRFQRPASVDLRQPRQHSLTTRERSATPPATLGHPTHNNKPPKMKRLDKWIGNLLSEREFESTGTNCFFLLIIERMPLFSWRPRILGGRKTPEPTQAVQITIAPEPPEIPEPATSKARNVRFDDVAKRTNENYMKERTPSDWTTNNYGGEARIIGTVRPEKNLTSTGGRAQQEEPINNWGYADDVKVRIDPIDNQRHPDNHSSRFGPPPSRATSVLQSLREQKENLEYDERRREVSTLPSSYSSSRPEVYGTIQRFDTVSRTDSHLTSDSTARHLDDMNVVFLQANDEVKRILLPRNMHSMHQVKMSFVRTFPNVNRAFVEQPHVKIYIQEPTKGALFYELEDPGDIKNKSVLRLREKSTRVMSPVAYLDQPDYHSETEQDDGRRGLIPMMRPASAMAAPSVDYMHRNLVQKAPPYDIYSDPYNSDTSSHDSRSVTRSGSATPVIDRESRVRMETMERQLAGLSNLVHSALVSKGMSETTQRDMAELRREILSMHPDSARESSEEPASSLSDSISSHTAYQLSVFCNKLKETRNELRQLKNSAQVNAQTGNTLLREAGDKIGRIVSDRMRGGPVSTPTIMEIPNREGLDKNSEIQRNEHASRLAELLHSLTNFETNVESVRGCVLSNQKKLRMSEVEDMTEKLTNIGRLAANLKTDFPPIQMSIEQQIKKDMERVVREEKFIRDQNIAVDQSLRRCKALANIMVTMKKLAMVQDPTIQRRNKKGVERADSGAGTPTNGGTPRLPPKPTVSQAIAMQPPIVQGYSSHSAPPTPPAHQFQPSSIPPPPPPPPLPLQPTQLAQSLQLAATSSPVTNTPVVKVAPLYEYKESPKSPVSVLDNVLEEVGDPGGVPRPPSRFSVQDVRQKFSKPPELPDQLRNLIEDVARRASPGPEQMNDRRQDLEERQERLAEKQRQLRSQFQQLQQLAPLP</sequence>
<keyword evidence="1 2" id="KW-0175">Coiled coil</keyword>
<feature type="coiled-coil region" evidence="2">
    <location>
        <begin position="550"/>
        <end position="577"/>
    </location>
</feature>
<evidence type="ECO:0000313" key="6">
    <source>
        <dbReference type="Proteomes" id="UP000008068"/>
    </source>
</evidence>
<feature type="region of interest" description="Disordered" evidence="3">
    <location>
        <begin position="221"/>
        <end position="241"/>
    </location>
</feature>
<feature type="region of interest" description="Disordered" evidence="3">
    <location>
        <begin position="871"/>
        <end position="956"/>
    </location>
</feature>
<evidence type="ECO:0000313" key="5">
    <source>
        <dbReference type="EMBL" id="EGT33657.1"/>
    </source>
</evidence>
<feature type="compositionally biased region" description="Basic and acidic residues" evidence="3">
    <location>
        <begin position="21"/>
        <end position="31"/>
    </location>
</feature>
<dbReference type="PANTHER" id="PTHR22741:SF10">
    <property type="entry name" value="COILED-COIL DOMAIN-CONTAINING PROTEIN CG32809"/>
    <property type="match status" value="1"/>
</dbReference>
<feature type="region of interest" description="Disordered" evidence="3">
    <location>
        <begin position="523"/>
        <end position="542"/>
    </location>
</feature>
<evidence type="ECO:0000256" key="1">
    <source>
        <dbReference type="ARBA" id="ARBA00023054"/>
    </source>
</evidence>
<dbReference type="GO" id="GO:0005737">
    <property type="term" value="C:cytoplasm"/>
    <property type="evidence" value="ECO:0007669"/>
    <property type="project" value="TreeGrafter"/>
</dbReference>
<proteinExistence type="predicted"/>
<feature type="region of interest" description="Disordered" evidence="3">
    <location>
        <begin position="789"/>
        <end position="823"/>
    </location>
</feature>
<dbReference type="HOGENOM" id="CLU_331008_0_0_1"/>
<protein>
    <recommendedName>
        <fullName evidence="4">Actin interacting protein 3-like C-terminal domain-containing protein</fullName>
    </recommendedName>
</protein>
<keyword evidence="6" id="KW-1185">Reference proteome</keyword>
<feature type="compositionally biased region" description="Basic and acidic residues" evidence="3">
    <location>
        <begin position="921"/>
        <end position="940"/>
    </location>
</feature>
<feature type="compositionally biased region" description="Basic and acidic residues" evidence="3">
    <location>
        <begin position="221"/>
        <end position="230"/>
    </location>
</feature>
<accession>G0MKL2</accession>
<feature type="compositionally biased region" description="Pro residues" evidence="3">
    <location>
        <begin position="809"/>
        <end position="821"/>
    </location>
</feature>
<feature type="domain" description="Actin interacting protein 3-like C-terminal" evidence="4">
    <location>
        <begin position="310"/>
        <end position="714"/>
    </location>
</feature>
<feature type="region of interest" description="Disordered" evidence="3">
    <location>
        <begin position="743"/>
        <end position="777"/>
    </location>
</feature>
<gene>
    <name evidence="5" type="ORF">CAEBREN_12507</name>
</gene>
<organism evidence="6">
    <name type="scientific">Caenorhabditis brenneri</name>
    <name type="common">Nematode worm</name>
    <dbReference type="NCBI Taxonomy" id="135651"/>
    <lineage>
        <taxon>Eukaryota</taxon>
        <taxon>Metazoa</taxon>
        <taxon>Ecdysozoa</taxon>
        <taxon>Nematoda</taxon>
        <taxon>Chromadorea</taxon>
        <taxon>Rhabditida</taxon>
        <taxon>Rhabditina</taxon>
        <taxon>Rhabditomorpha</taxon>
        <taxon>Rhabditoidea</taxon>
        <taxon>Rhabditidae</taxon>
        <taxon>Peloderinae</taxon>
        <taxon>Caenorhabditis</taxon>
    </lineage>
</organism>
<feature type="region of interest" description="Disordered" evidence="3">
    <location>
        <begin position="444"/>
        <end position="471"/>
    </location>
</feature>
<dbReference type="OrthoDB" id="6022652at2759"/>
<name>G0MKL2_CAEBE</name>
<dbReference type="InParanoid" id="G0MKL2"/>
<dbReference type="InterPro" id="IPR022782">
    <property type="entry name" value="AIP3-like_C"/>
</dbReference>
<dbReference type="FunCoup" id="G0MKL2">
    <property type="interactions" value="667"/>
</dbReference>
<dbReference type="EMBL" id="GL379798">
    <property type="protein sequence ID" value="EGT33657.1"/>
    <property type="molecule type" value="Genomic_DNA"/>
</dbReference>
<dbReference type="Pfam" id="PF03915">
    <property type="entry name" value="AIP3"/>
    <property type="match status" value="1"/>
</dbReference>
<dbReference type="PANTHER" id="PTHR22741">
    <property type="entry name" value="P140CAP/SNIP-RELATED"/>
    <property type="match status" value="1"/>
</dbReference>
<reference evidence="6" key="1">
    <citation type="submission" date="2011-07" db="EMBL/GenBank/DDBJ databases">
        <authorList>
            <consortium name="Caenorhabditis brenneri Sequencing and Analysis Consortium"/>
            <person name="Wilson R.K."/>
        </authorList>
    </citation>
    <scope>NUCLEOTIDE SEQUENCE [LARGE SCALE GENOMIC DNA]</scope>
    <source>
        <strain evidence="6">PB2801</strain>
    </source>
</reference>
<feature type="compositionally biased region" description="Low complexity" evidence="3">
    <location>
        <begin position="942"/>
        <end position="956"/>
    </location>
</feature>
<dbReference type="Gene3D" id="1.20.58.1540">
    <property type="entry name" value="Actin interacting protein 3, C-terminal domain"/>
    <property type="match status" value="1"/>
</dbReference>
<evidence type="ECO:0000256" key="3">
    <source>
        <dbReference type="SAM" id="MobiDB-lite"/>
    </source>
</evidence>